<gene>
    <name evidence="3" type="ORF">ACFFN0_12295</name>
</gene>
<evidence type="ECO:0000313" key="4">
    <source>
        <dbReference type="Proteomes" id="UP001589613"/>
    </source>
</evidence>
<sequence>MSDWDVFGYIVFGLVFCLALFGLCMTAHQTGVSAELRWWLRRWWWDRRHGRGSYDLVAEERAVRLRDAWVVEMEPTWNPHDPGRENFERWERIVEAWSKMAPTWEGTSEDVERWEHTRREAALRASTREEGGCDERAEPHRP</sequence>
<protein>
    <submittedName>
        <fullName evidence="3">Uncharacterized protein</fullName>
    </submittedName>
</protein>
<accession>A0ABV5V4V2</accession>
<keyword evidence="2" id="KW-0472">Membrane</keyword>
<proteinExistence type="predicted"/>
<organism evidence="3 4">
    <name type="scientific">Ornithinimicrobium kibberense</name>
    <dbReference type="NCBI Taxonomy" id="282060"/>
    <lineage>
        <taxon>Bacteria</taxon>
        <taxon>Bacillati</taxon>
        <taxon>Actinomycetota</taxon>
        <taxon>Actinomycetes</taxon>
        <taxon>Micrococcales</taxon>
        <taxon>Ornithinimicrobiaceae</taxon>
        <taxon>Ornithinimicrobium</taxon>
    </lineage>
</organism>
<feature type="transmembrane region" description="Helical" evidence="2">
    <location>
        <begin position="6"/>
        <end position="27"/>
    </location>
</feature>
<dbReference type="EMBL" id="JBHMAX010000022">
    <property type="protein sequence ID" value="MFB9732821.1"/>
    <property type="molecule type" value="Genomic_DNA"/>
</dbReference>
<name>A0ABV5V4V2_9MICO</name>
<reference evidence="3 4" key="1">
    <citation type="submission" date="2024-09" db="EMBL/GenBank/DDBJ databases">
        <authorList>
            <person name="Sun Q."/>
            <person name="Mori K."/>
        </authorList>
    </citation>
    <scope>NUCLEOTIDE SEQUENCE [LARGE SCALE GENOMIC DNA]</scope>
    <source>
        <strain evidence="3 4">JCM 12763</strain>
    </source>
</reference>
<feature type="region of interest" description="Disordered" evidence="1">
    <location>
        <begin position="122"/>
        <end position="142"/>
    </location>
</feature>
<keyword evidence="2" id="KW-0812">Transmembrane</keyword>
<keyword evidence="4" id="KW-1185">Reference proteome</keyword>
<evidence type="ECO:0000256" key="1">
    <source>
        <dbReference type="SAM" id="MobiDB-lite"/>
    </source>
</evidence>
<dbReference type="Proteomes" id="UP001589613">
    <property type="component" value="Unassembled WGS sequence"/>
</dbReference>
<keyword evidence="2" id="KW-1133">Transmembrane helix</keyword>
<comment type="caution">
    <text evidence="3">The sequence shown here is derived from an EMBL/GenBank/DDBJ whole genome shotgun (WGS) entry which is preliminary data.</text>
</comment>
<evidence type="ECO:0000256" key="2">
    <source>
        <dbReference type="SAM" id="Phobius"/>
    </source>
</evidence>
<evidence type="ECO:0000313" key="3">
    <source>
        <dbReference type="EMBL" id="MFB9732821.1"/>
    </source>
</evidence>
<dbReference type="RefSeq" id="WP_141338828.1">
    <property type="nucleotide sequence ID" value="NZ_JBHMAX010000022.1"/>
</dbReference>